<gene>
    <name evidence="2" type="ORF">H6P81_011085</name>
</gene>
<evidence type="ECO:0000313" key="2">
    <source>
        <dbReference type="EMBL" id="KAG9451120.1"/>
    </source>
</evidence>
<dbReference type="GO" id="GO:0030687">
    <property type="term" value="C:preribosome, large subunit precursor"/>
    <property type="evidence" value="ECO:0007669"/>
    <property type="project" value="TreeGrafter"/>
</dbReference>
<dbReference type="EMBL" id="JAINDJ010000004">
    <property type="protein sequence ID" value="KAG9451120.1"/>
    <property type="molecule type" value="Genomic_DNA"/>
</dbReference>
<dbReference type="GO" id="GO:0000460">
    <property type="term" value="P:maturation of 5.8S rRNA"/>
    <property type="evidence" value="ECO:0007669"/>
    <property type="project" value="TreeGrafter"/>
</dbReference>
<keyword evidence="3" id="KW-1185">Reference proteome</keyword>
<sequence length="616" mass="69669">MSGVGSEEETHITYSRVPWFSWEEWNFVRKTIFSTSPNSISSALTRVSTWRSRGCLPCAIEVTAALVEVRQRDPFFREGMPCNALESDEMLAMGYCMAIIRLVNSFAEKSRRKTGLSISESADALGIPSMLIDIRHECSHRELPSLALVRLASTKAIEWLKSYYWEPQKRLIPNVQKEIKSRLREMTSHLTLKHHGDAGCPPVKRRRIKQPEMVSGRKRFFAHMSDKLHSSKSEGSKRATARIIRSLRRLYSAHPLEVVSALLEEFVRTESSWLDNIDVMDGSDSSEVEMVPNESKFHDGKFDAWKTAVLKLSHKEPLLLVAMVEEVLKMIKVREATRSDMGQQSLPSSEYRSELFQIGNLSSLVRWLLHNASKQKFSDPVAAHNETHTNSIPKSNLWLLLRNCLLLAPGNSHLVDSVLRLVQMIGNDSLAAKFKKLPLLCSLDPISTLENCTASDFESNLRQHEDFLRQAEKKLEDIKHRKKHGVSSLCDSQERIWSVAKSWSSSAIGLLPYPLGSFSILPADYKVNVQEAGYSKDHLDKDHSLDKREESTEAEFVEKSDEVVQLTIDDRMVPEGIDDPPLMPTEGSLLIGGVFRRIGKEELVAIESGVWVCVTD</sequence>
<dbReference type="AlphaFoldDB" id="A0AAV7ESP4"/>
<dbReference type="GO" id="GO:0004519">
    <property type="term" value="F:endonuclease activity"/>
    <property type="evidence" value="ECO:0007669"/>
    <property type="project" value="InterPro"/>
</dbReference>
<comment type="caution">
    <text evidence="2">The sequence shown here is derived from an EMBL/GenBank/DDBJ whole genome shotgun (WGS) entry which is preliminary data.</text>
</comment>
<name>A0AAV7ESP4_ARIFI</name>
<reference evidence="2 3" key="1">
    <citation type="submission" date="2021-07" db="EMBL/GenBank/DDBJ databases">
        <title>The Aristolochia fimbriata genome: insights into angiosperm evolution, floral development and chemical biosynthesis.</title>
        <authorList>
            <person name="Jiao Y."/>
        </authorList>
    </citation>
    <scope>NUCLEOTIDE SEQUENCE [LARGE SCALE GENOMIC DNA]</scope>
    <source>
        <strain evidence="2">IBCAS-2021</strain>
        <tissue evidence="2">Leaf</tissue>
    </source>
</reference>
<feature type="coiled-coil region" evidence="1">
    <location>
        <begin position="454"/>
        <end position="481"/>
    </location>
</feature>
<evidence type="ECO:0000313" key="3">
    <source>
        <dbReference type="Proteomes" id="UP000825729"/>
    </source>
</evidence>
<dbReference type="GO" id="GO:0090730">
    <property type="term" value="C:Las1 complex"/>
    <property type="evidence" value="ECO:0007669"/>
    <property type="project" value="InterPro"/>
</dbReference>
<dbReference type="GO" id="GO:0000470">
    <property type="term" value="P:maturation of LSU-rRNA"/>
    <property type="evidence" value="ECO:0007669"/>
    <property type="project" value="TreeGrafter"/>
</dbReference>
<dbReference type="PANTHER" id="PTHR15002">
    <property type="entry name" value="RIBOSOMAL BIOGENESIS PROTEIN LAS1L"/>
    <property type="match status" value="1"/>
</dbReference>
<accession>A0AAV7ESP4</accession>
<dbReference type="InterPro" id="IPR007174">
    <property type="entry name" value="Las1"/>
</dbReference>
<organism evidence="2 3">
    <name type="scientific">Aristolochia fimbriata</name>
    <name type="common">White veined hardy Dutchman's pipe vine</name>
    <dbReference type="NCBI Taxonomy" id="158543"/>
    <lineage>
        <taxon>Eukaryota</taxon>
        <taxon>Viridiplantae</taxon>
        <taxon>Streptophyta</taxon>
        <taxon>Embryophyta</taxon>
        <taxon>Tracheophyta</taxon>
        <taxon>Spermatophyta</taxon>
        <taxon>Magnoliopsida</taxon>
        <taxon>Magnoliidae</taxon>
        <taxon>Piperales</taxon>
        <taxon>Aristolochiaceae</taxon>
        <taxon>Aristolochia</taxon>
    </lineage>
</organism>
<dbReference type="Proteomes" id="UP000825729">
    <property type="component" value="Unassembled WGS sequence"/>
</dbReference>
<dbReference type="PANTHER" id="PTHR15002:SF0">
    <property type="entry name" value="RIBOSOMAL BIOGENESIS PROTEIN LAS1L"/>
    <property type="match status" value="1"/>
</dbReference>
<dbReference type="Pfam" id="PF04031">
    <property type="entry name" value="Las1"/>
    <property type="match status" value="1"/>
</dbReference>
<keyword evidence="1" id="KW-0175">Coiled coil</keyword>
<protein>
    <submittedName>
        <fullName evidence="2">Uncharacterized protein</fullName>
    </submittedName>
</protein>
<evidence type="ECO:0000256" key="1">
    <source>
        <dbReference type="SAM" id="Coils"/>
    </source>
</evidence>
<proteinExistence type="predicted"/>